<dbReference type="Proteomes" id="UP001501321">
    <property type="component" value="Unassembled WGS sequence"/>
</dbReference>
<organism evidence="1 2">
    <name type="scientific">Pseudaeromonas paramecii</name>
    <dbReference type="NCBI Taxonomy" id="2138166"/>
    <lineage>
        <taxon>Bacteria</taxon>
        <taxon>Pseudomonadati</taxon>
        <taxon>Pseudomonadota</taxon>
        <taxon>Gammaproteobacteria</taxon>
        <taxon>Aeromonadales</taxon>
        <taxon>Aeromonadaceae</taxon>
        <taxon>Pseudaeromonas</taxon>
    </lineage>
</organism>
<dbReference type="EMBL" id="BAABFC010000013">
    <property type="protein sequence ID" value="GAA4499781.1"/>
    <property type="molecule type" value="Genomic_DNA"/>
</dbReference>
<keyword evidence="2" id="KW-1185">Reference proteome</keyword>
<evidence type="ECO:0000313" key="1">
    <source>
        <dbReference type="EMBL" id="GAA4499781.1"/>
    </source>
</evidence>
<proteinExistence type="predicted"/>
<name>A0ABP8QA31_9GAMM</name>
<reference evidence="2" key="1">
    <citation type="journal article" date="2019" name="Int. J. Syst. Evol. Microbiol.">
        <title>The Global Catalogue of Microorganisms (GCM) 10K type strain sequencing project: providing services to taxonomists for standard genome sequencing and annotation.</title>
        <authorList>
            <consortium name="The Broad Institute Genomics Platform"/>
            <consortium name="The Broad Institute Genome Sequencing Center for Infectious Disease"/>
            <person name="Wu L."/>
            <person name="Ma J."/>
        </authorList>
    </citation>
    <scope>NUCLEOTIDE SEQUENCE [LARGE SCALE GENOMIC DNA]</scope>
    <source>
        <strain evidence="2">JCM 32226</strain>
    </source>
</reference>
<evidence type="ECO:0008006" key="3">
    <source>
        <dbReference type="Google" id="ProtNLM"/>
    </source>
</evidence>
<protein>
    <recommendedName>
        <fullName evidence="3">STAS/SEC14 domain-containing protein</fullName>
    </recommendedName>
</protein>
<evidence type="ECO:0000313" key="2">
    <source>
        <dbReference type="Proteomes" id="UP001501321"/>
    </source>
</evidence>
<sequence length="149" mass="16522">MTTYDKVSTDDDSPKRFLPHGRVEYSVFGNILVCEAIGPFNLELISAAVTVESPLIDDLVKQGKWGDVVVFKKSAMASLDMLSSLTAYMRSLSTSMRMPAATALVISSEVEGSKIMTQHYLQCYEDAGLDVAVFEDFDKALAWIKRRVE</sequence>
<gene>
    <name evidence="1" type="ORF">GCM10023095_20440</name>
</gene>
<accession>A0ABP8QA31</accession>
<comment type="caution">
    <text evidence="1">The sequence shown here is derived from an EMBL/GenBank/DDBJ whole genome shotgun (WGS) entry which is preliminary data.</text>
</comment>
<dbReference type="RefSeq" id="WP_345012715.1">
    <property type="nucleotide sequence ID" value="NZ_BAABFC010000013.1"/>
</dbReference>